<dbReference type="EMBL" id="MH590603">
    <property type="protein sequence ID" value="AXH70537.1"/>
    <property type="molecule type" value="Genomic_DNA"/>
</dbReference>
<dbReference type="GeneID" id="54998140"/>
<dbReference type="KEGG" id="vg:54998140"/>
<name>A0A345MJ06_9CAUD</name>
<accession>A0A345MJ06</accession>
<dbReference type="Proteomes" id="UP000257597">
    <property type="component" value="Segment"/>
</dbReference>
<sequence length="38" mass="4695">MARRTRQESRAETLRRKQIRQSKYGEYIPVRYNRVKVA</sequence>
<dbReference type="RefSeq" id="YP_009807265.1">
    <property type="nucleotide sequence ID" value="NC_048021.1"/>
</dbReference>
<protein>
    <submittedName>
        <fullName evidence="1">Uncharacterized protein</fullName>
    </submittedName>
</protein>
<reference evidence="2" key="1">
    <citation type="submission" date="2018-07" db="EMBL/GenBank/DDBJ databases">
        <authorList>
            <person name="Quirk P.G."/>
            <person name="Krulwich T.A."/>
        </authorList>
    </citation>
    <scope>NUCLEOTIDE SEQUENCE [LARGE SCALE GENOMIC DNA]</scope>
</reference>
<evidence type="ECO:0000313" key="2">
    <source>
        <dbReference type="Proteomes" id="UP000257597"/>
    </source>
</evidence>
<proteinExistence type="predicted"/>
<keyword evidence="2" id="KW-1185">Reference proteome</keyword>
<evidence type="ECO:0000313" key="1">
    <source>
        <dbReference type="EMBL" id="AXH70537.1"/>
    </source>
</evidence>
<organism evidence="1 2">
    <name type="scientific">Gordonia phage Daredevil</name>
    <dbReference type="NCBI Taxonomy" id="2283286"/>
    <lineage>
        <taxon>Viruses</taxon>
        <taxon>Duplodnaviria</taxon>
        <taxon>Heunggongvirae</taxon>
        <taxon>Uroviricota</taxon>
        <taxon>Caudoviricetes</taxon>
        <taxon>Daredevilvirus</taxon>
        <taxon>Daredevilvirus daredevil</taxon>
    </lineage>
</organism>
<gene>
    <name evidence="1" type="primary">151</name>
    <name evidence="1" type="ORF">SEA_DAREDEVIL_151</name>
</gene>